<name>A0ABV4I8G7_9BURK</name>
<keyword evidence="1" id="KW-0812">Transmembrane</keyword>
<evidence type="ECO:0000256" key="1">
    <source>
        <dbReference type="SAM" id="Phobius"/>
    </source>
</evidence>
<dbReference type="EMBL" id="JBGJLR010000001">
    <property type="protein sequence ID" value="MEZ2738150.1"/>
    <property type="molecule type" value="Genomic_DNA"/>
</dbReference>
<keyword evidence="1" id="KW-1133">Transmembrane helix</keyword>
<proteinExistence type="predicted"/>
<feature type="transmembrane region" description="Helical" evidence="1">
    <location>
        <begin position="51"/>
        <end position="70"/>
    </location>
</feature>
<evidence type="ECO:0000313" key="3">
    <source>
        <dbReference type="Proteomes" id="UP001567350"/>
    </source>
</evidence>
<feature type="transmembrane region" description="Helical" evidence="1">
    <location>
        <begin position="21"/>
        <end position="39"/>
    </location>
</feature>
<accession>A0ABV4I8G7</accession>
<evidence type="ECO:0000313" key="2">
    <source>
        <dbReference type="EMBL" id="MEZ2738150.1"/>
    </source>
</evidence>
<comment type="caution">
    <text evidence="2">The sequence shown here is derived from an EMBL/GenBank/DDBJ whole genome shotgun (WGS) entry which is preliminary data.</text>
</comment>
<dbReference type="Proteomes" id="UP001567350">
    <property type="component" value="Unassembled WGS sequence"/>
</dbReference>
<keyword evidence="3" id="KW-1185">Reference proteome</keyword>
<dbReference type="RefSeq" id="WP_370889945.1">
    <property type="nucleotide sequence ID" value="NZ_JBGJLR010000001.1"/>
</dbReference>
<protein>
    <recommendedName>
        <fullName evidence="4">Toxin CptA</fullName>
    </recommendedName>
</protein>
<reference evidence="2 3" key="1">
    <citation type="submission" date="2024-08" db="EMBL/GenBank/DDBJ databases">
        <authorList>
            <person name="Feng Z."/>
            <person name="Ronholm J."/>
        </authorList>
    </citation>
    <scope>NUCLEOTIDE SEQUENCE [LARGE SCALE GENOMIC DNA]</scope>
    <source>
        <strain evidence="2 3">4-AB0-8</strain>
    </source>
</reference>
<gene>
    <name evidence="2" type="ORF">ACBP88_01555</name>
</gene>
<sequence>MSQRHSPAVSYPLHRARSLQVLWGLAVTCAAAVLVAWWFEGAGRGQDLWLRVGVSTVAWLLCAVAGWRALVQMPQGVLQWDGKCWTWLQPAQVEVLQGTPVVVADLQSLLVLHFDCGPEGVRRFLVQRNWAPHLWLDLRRAVYSLAYPTHDAAKNQVL</sequence>
<evidence type="ECO:0008006" key="4">
    <source>
        <dbReference type="Google" id="ProtNLM"/>
    </source>
</evidence>
<organism evidence="2 3">
    <name type="scientific">Comamonas jiangduensis</name>
    <dbReference type="NCBI Taxonomy" id="1194168"/>
    <lineage>
        <taxon>Bacteria</taxon>
        <taxon>Pseudomonadati</taxon>
        <taxon>Pseudomonadota</taxon>
        <taxon>Betaproteobacteria</taxon>
        <taxon>Burkholderiales</taxon>
        <taxon>Comamonadaceae</taxon>
        <taxon>Comamonas</taxon>
    </lineage>
</organism>
<keyword evidence="1" id="KW-0472">Membrane</keyword>